<comment type="caution">
    <text evidence="4">The sequence shown here is derived from an EMBL/GenBank/DDBJ whole genome shotgun (WGS) entry which is preliminary data.</text>
</comment>
<evidence type="ECO:0000256" key="2">
    <source>
        <dbReference type="ARBA" id="ARBA00023136"/>
    </source>
</evidence>
<keyword evidence="5" id="KW-1185">Reference proteome</keyword>
<name>A0ABU6AN74_9NOCA</name>
<evidence type="ECO:0000256" key="1">
    <source>
        <dbReference type="ARBA" id="ARBA00022475"/>
    </source>
</evidence>
<dbReference type="RefSeq" id="WP_195080978.1">
    <property type="nucleotide sequence ID" value="NZ_JAYESH010000018.1"/>
</dbReference>
<gene>
    <name evidence="4" type="ORF">U3653_01435</name>
</gene>
<keyword evidence="1" id="KW-1003">Cell membrane</keyword>
<protein>
    <submittedName>
        <fullName evidence="4">Lipoprotein LpqH</fullName>
    </submittedName>
</protein>
<reference evidence="4 5" key="1">
    <citation type="submission" date="2023-12" db="EMBL/GenBank/DDBJ databases">
        <title>novel species in genus Nocarida.</title>
        <authorList>
            <person name="Li Z."/>
        </authorList>
    </citation>
    <scope>NUCLEOTIDE SEQUENCE [LARGE SCALE GENOMIC DNA]</scope>
    <source>
        <strain evidence="4 5">CDC186</strain>
    </source>
</reference>
<keyword evidence="2" id="KW-0472">Membrane</keyword>
<sequence>MNATSLRIAAAAFAAAAAVAVLTGCGDSKGSSPAAPAPSSAQPAAPAGKSVASVDGKTFDAKFDTTCAKQGGTLALALTDTANSAYGNLSVSATITDSNTVQAVAIAGSKGGDNGLPYAVGFGNGMPGGSSKVVKDGNTFKVTGEGVGAPDLTNPLAGPKTSKFDITFACSSIVGA</sequence>
<dbReference type="Proteomes" id="UP001348098">
    <property type="component" value="Unassembled WGS sequence"/>
</dbReference>
<dbReference type="PROSITE" id="PS51257">
    <property type="entry name" value="PROKAR_LIPOPROTEIN"/>
    <property type="match status" value="1"/>
</dbReference>
<evidence type="ECO:0000313" key="5">
    <source>
        <dbReference type="Proteomes" id="UP001348098"/>
    </source>
</evidence>
<keyword evidence="3" id="KW-0732">Signal</keyword>
<dbReference type="Pfam" id="PF05481">
    <property type="entry name" value="Myco_19_kDa"/>
    <property type="match status" value="1"/>
</dbReference>
<dbReference type="InterPro" id="IPR008691">
    <property type="entry name" value="LpqH"/>
</dbReference>
<evidence type="ECO:0000256" key="3">
    <source>
        <dbReference type="SAM" id="SignalP"/>
    </source>
</evidence>
<proteinExistence type="predicted"/>
<dbReference type="EMBL" id="JAYKYQ010000001">
    <property type="protein sequence ID" value="MEB3508674.1"/>
    <property type="molecule type" value="Genomic_DNA"/>
</dbReference>
<keyword evidence="4" id="KW-0449">Lipoprotein</keyword>
<evidence type="ECO:0000313" key="4">
    <source>
        <dbReference type="EMBL" id="MEB3508674.1"/>
    </source>
</evidence>
<feature type="chain" id="PRO_5045333004" evidence="3">
    <location>
        <begin position="21"/>
        <end position="176"/>
    </location>
</feature>
<accession>A0ABU6AN74</accession>
<organism evidence="4 5">
    <name type="scientific">Nocardia implantans</name>
    <dbReference type="NCBI Taxonomy" id="3108168"/>
    <lineage>
        <taxon>Bacteria</taxon>
        <taxon>Bacillati</taxon>
        <taxon>Actinomycetota</taxon>
        <taxon>Actinomycetes</taxon>
        <taxon>Mycobacteriales</taxon>
        <taxon>Nocardiaceae</taxon>
        <taxon>Nocardia</taxon>
    </lineage>
</organism>
<feature type="signal peptide" evidence="3">
    <location>
        <begin position="1"/>
        <end position="20"/>
    </location>
</feature>